<dbReference type="EMBL" id="LAOC01000001">
    <property type="protein sequence ID" value="KJV79225.1"/>
    <property type="molecule type" value="Genomic_DNA"/>
</dbReference>
<accession>A0A0F3PFT2</accession>
<proteinExistence type="predicted"/>
<evidence type="ECO:0000313" key="2">
    <source>
        <dbReference type="EMBL" id="KJV79225.1"/>
    </source>
</evidence>
<protein>
    <submittedName>
        <fullName evidence="2">Putative membrane protein</fullName>
    </submittedName>
</protein>
<keyword evidence="1" id="KW-0812">Transmembrane</keyword>
<keyword evidence="1" id="KW-1133">Transmembrane helix</keyword>
<gene>
    <name evidence="2" type="ORF">RMAECT_1599</name>
</gene>
<sequence>MSFPRKREASKAYKNLFFRFILSINGNFIAVLIFWIPASAGMT</sequence>
<evidence type="ECO:0000313" key="3">
    <source>
        <dbReference type="Proteomes" id="UP000033591"/>
    </source>
</evidence>
<dbReference type="Proteomes" id="UP000033591">
    <property type="component" value="Unassembled WGS sequence"/>
</dbReference>
<evidence type="ECO:0000256" key="1">
    <source>
        <dbReference type="SAM" id="Phobius"/>
    </source>
</evidence>
<keyword evidence="1" id="KW-0472">Membrane</keyword>
<dbReference type="AlphaFoldDB" id="A0A0F3PFT2"/>
<name>A0A0F3PFT2_RICRH</name>
<organism evidence="2 3">
    <name type="scientific">Rickettsia rhipicephali str. Ect</name>
    <dbReference type="NCBI Taxonomy" id="1359199"/>
    <lineage>
        <taxon>Bacteria</taxon>
        <taxon>Pseudomonadati</taxon>
        <taxon>Pseudomonadota</taxon>
        <taxon>Alphaproteobacteria</taxon>
        <taxon>Rickettsiales</taxon>
        <taxon>Rickettsiaceae</taxon>
        <taxon>Rickettsieae</taxon>
        <taxon>Rickettsia</taxon>
        <taxon>spotted fever group</taxon>
    </lineage>
</organism>
<feature type="transmembrane region" description="Helical" evidence="1">
    <location>
        <begin position="16"/>
        <end position="36"/>
    </location>
</feature>
<comment type="caution">
    <text evidence="2">The sequence shown here is derived from an EMBL/GenBank/DDBJ whole genome shotgun (WGS) entry which is preliminary data.</text>
</comment>
<reference evidence="2 3" key="1">
    <citation type="submission" date="2015-01" db="EMBL/GenBank/DDBJ databases">
        <title>Genome Sequencing of Rickettsiales.</title>
        <authorList>
            <person name="Daugherty S.C."/>
            <person name="Su Q."/>
            <person name="Abolude K."/>
            <person name="Beier-Sexton M."/>
            <person name="Carlyon J.A."/>
            <person name="Carter R."/>
            <person name="Day N.P."/>
            <person name="Dumler S.J."/>
            <person name="Dyachenko V."/>
            <person name="Godinez A."/>
            <person name="Kurtti T.J."/>
            <person name="Lichay M."/>
            <person name="Mullins K.E."/>
            <person name="Ott S."/>
            <person name="Pappas-Brown V."/>
            <person name="Paris D.H."/>
            <person name="Patel P."/>
            <person name="Richards A.L."/>
            <person name="Sadzewicz L."/>
            <person name="Sears K."/>
            <person name="Seidman D."/>
            <person name="Sengamalay N."/>
            <person name="Stenos J."/>
            <person name="Tallon L.J."/>
            <person name="Vincent G."/>
            <person name="Fraser C.M."/>
            <person name="Munderloh U."/>
            <person name="Dunning-Hotopp J.C."/>
        </authorList>
    </citation>
    <scope>NUCLEOTIDE SEQUENCE [LARGE SCALE GENOMIC DNA]</scope>
    <source>
        <strain evidence="2 3">Ect</strain>
    </source>
</reference>